<evidence type="ECO:0000256" key="1">
    <source>
        <dbReference type="SAM" id="Phobius"/>
    </source>
</evidence>
<feature type="transmembrane region" description="Helical" evidence="1">
    <location>
        <begin position="29"/>
        <end position="52"/>
    </location>
</feature>
<sequence length="68" mass="7693">MWVMCAIAGLMAGTQIFRAEDSPDYHTGLLIMIALVGAGLVMAVLQEIVYYIHNSRARTRNDDWFYVL</sequence>
<proteinExistence type="predicted"/>
<evidence type="ECO:0000313" key="2">
    <source>
        <dbReference type="EMBL" id="KAF9893538.1"/>
    </source>
</evidence>
<keyword evidence="1" id="KW-0472">Membrane</keyword>
<reference evidence="2" key="2">
    <citation type="submission" date="2020-02" db="EMBL/GenBank/DDBJ databases">
        <authorList>
            <person name="Gilchrist C.L.M."/>
            <person name="Chooi Y.-H."/>
        </authorList>
    </citation>
    <scope>NUCLEOTIDE SEQUENCE</scope>
    <source>
        <strain evidence="2">MST-FP2251</strain>
    </source>
</reference>
<organism evidence="2 3">
    <name type="scientific">Aspergillus nanangensis</name>
    <dbReference type="NCBI Taxonomy" id="2582783"/>
    <lineage>
        <taxon>Eukaryota</taxon>
        <taxon>Fungi</taxon>
        <taxon>Dikarya</taxon>
        <taxon>Ascomycota</taxon>
        <taxon>Pezizomycotina</taxon>
        <taxon>Eurotiomycetes</taxon>
        <taxon>Eurotiomycetidae</taxon>
        <taxon>Eurotiales</taxon>
        <taxon>Aspergillaceae</taxon>
        <taxon>Aspergillus</taxon>
        <taxon>Aspergillus subgen. Circumdati</taxon>
    </lineage>
</organism>
<dbReference type="AlphaFoldDB" id="A0AAD4CXD1"/>
<keyword evidence="1" id="KW-1133">Transmembrane helix</keyword>
<dbReference type="EMBL" id="VCAU01000007">
    <property type="protein sequence ID" value="KAF9893538.1"/>
    <property type="molecule type" value="Genomic_DNA"/>
</dbReference>
<name>A0AAD4CXD1_ASPNN</name>
<evidence type="ECO:0000313" key="3">
    <source>
        <dbReference type="Proteomes" id="UP001194746"/>
    </source>
</evidence>
<accession>A0AAD4CXD1</accession>
<comment type="caution">
    <text evidence="2">The sequence shown here is derived from an EMBL/GenBank/DDBJ whole genome shotgun (WGS) entry which is preliminary data.</text>
</comment>
<keyword evidence="1" id="KW-0812">Transmembrane</keyword>
<keyword evidence="3" id="KW-1185">Reference proteome</keyword>
<gene>
    <name evidence="2" type="ORF">FE257_010850</name>
</gene>
<dbReference type="Proteomes" id="UP001194746">
    <property type="component" value="Unassembled WGS sequence"/>
</dbReference>
<reference evidence="2" key="1">
    <citation type="journal article" date="2019" name="Beilstein J. Org. Chem.">
        <title>Nanangenines: drimane sesquiterpenoids as the dominant metabolite cohort of a novel Australian fungus, Aspergillus nanangensis.</title>
        <authorList>
            <person name="Lacey H.J."/>
            <person name="Gilchrist C.L.M."/>
            <person name="Crombie A."/>
            <person name="Kalaitzis J.A."/>
            <person name="Vuong D."/>
            <person name="Rutledge P.J."/>
            <person name="Turner P."/>
            <person name="Pitt J.I."/>
            <person name="Lacey E."/>
            <person name="Chooi Y.H."/>
            <person name="Piggott A.M."/>
        </authorList>
    </citation>
    <scope>NUCLEOTIDE SEQUENCE</scope>
    <source>
        <strain evidence="2">MST-FP2251</strain>
    </source>
</reference>
<protein>
    <submittedName>
        <fullName evidence="2">Uncharacterized protein</fullName>
    </submittedName>
</protein>